<feature type="region of interest" description="Disordered" evidence="1">
    <location>
        <begin position="789"/>
        <end position="809"/>
    </location>
</feature>
<gene>
    <name evidence="3" type="ORF">V8J38_11275</name>
</gene>
<sequence length="809" mass="88084">MTTPFSIAAPDLIALGYSPIPLIAPDAPHKGRGKAPGDWRSGAWQGLSRWQRFRDGPPSSFEMNLWLKAPSANVGIVMGTPAGRDAEGEPLFVIGIDFDAADPDALDTLLGASPFSPMVKRGQKGETRLFRARKTIKTAVYDGPDGRLIDLLAGFDTRQTVVPPSVHPDTGAAYVWTAGPVPAEQLPVFTEDDLAVLEEALETCGWERNRTRAATDRPRKPAPAEIDPDDLWSEVKAAAMGNLSAWVPHLDLYGLRKARGGYECVEAWRPSSTGRLLADRKLNLSIQPDGIKDWGSNNTYSSIDLVMAARNCDQHEATDWLRERLDLKDEGVVIDLAAMLARSKRSDMGGWDDDLPEPLRAVAPKYGKIPHLEAQKPAVSGFDVGAQLSAPIGQLPSTEFPDHLTRVPGLVGKITDWICDSSRKPQRGGALLAALTLVGTAAGRRYAGPTLTGTHLYGLFLAPSGAAKDHPLKCCGRILHASTMGQHFGPSGFMSMSALINRLTRQPLTLTCIDEFGSFLGRINGKRASTHEKAITGVLRTAWGSSFDTMAPPEWAGRVGEPIHSPALSLYSVSTHQEFFDNLEGGDVYNGFLNRFLLVSTQRKVEEREPSADKMVVPESITKGMLAIYGGGNPLARATSHSSLSDAPEIIVPWEDGVGSSAHRVYQGLAQDVERREHEAAFLARTVEMAQRLAVIRAVGINPAAPCVTVEDMEWGRQIALWSAERMMTDAQDYMAETQTQRDAMQVLRLIRDRGPLKHRDLARALQHKMRPRDLQDTIKSLEDAGQVVVSEGDRPPSGGHRPKVYAAA</sequence>
<evidence type="ECO:0000256" key="1">
    <source>
        <dbReference type="SAM" id="MobiDB-lite"/>
    </source>
</evidence>
<evidence type="ECO:0000313" key="4">
    <source>
        <dbReference type="Proteomes" id="UP001363460"/>
    </source>
</evidence>
<accession>A0ABZ2I884</accession>
<evidence type="ECO:0000313" key="3">
    <source>
        <dbReference type="EMBL" id="WWT53835.1"/>
    </source>
</evidence>
<name>A0ABZ2I884_9CAUL</name>
<reference evidence="3 4" key="1">
    <citation type="submission" date="2024-02" db="EMBL/GenBank/DDBJ databases">
        <title>Distribution and functional of Brevundimonas-related endobacteria within Verticillium dahliae.</title>
        <authorList>
            <person name="Zeng H."/>
        </authorList>
    </citation>
    <scope>NUCLEOTIDE SEQUENCE [LARGE SCALE GENOMIC DNA]</scope>
    <source>
        <strain evidence="3 4">TRM 44200</strain>
    </source>
</reference>
<proteinExistence type="predicted"/>
<dbReference type="SMART" id="SM00943">
    <property type="entry name" value="Prim-Pol"/>
    <property type="match status" value="1"/>
</dbReference>
<protein>
    <submittedName>
        <fullName evidence="3">Bifunctional DNA primase/polymerase</fullName>
    </submittedName>
</protein>
<dbReference type="InterPro" id="IPR015330">
    <property type="entry name" value="DNA_primase/pol_bifunc_N"/>
</dbReference>
<dbReference type="EMBL" id="CP146369">
    <property type="protein sequence ID" value="WWT53835.1"/>
    <property type="molecule type" value="Genomic_DNA"/>
</dbReference>
<dbReference type="RefSeq" id="WP_338575757.1">
    <property type="nucleotide sequence ID" value="NZ_CP146369.1"/>
</dbReference>
<evidence type="ECO:0000259" key="2">
    <source>
        <dbReference type="SMART" id="SM00943"/>
    </source>
</evidence>
<dbReference type="Pfam" id="PF09250">
    <property type="entry name" value="Prim-Pol"/>
    <property type="match status" value="1"/>
</dbReference>
<keyword evidence="4" id="KW-1185">Reference proteome</keyword>
<organism evidence="3 4">
    <name type="scientific">Brevundimonas olei</name>
    <dbReference type="NCBI Taxonomy" id="657642"/>
    <lineage>
        <taxon>Bacteria</taxon>
        <taxon>Pseudomonadati</taxon>
        <taxon>Pseudomonadota</taxon>
        <taxon>Alphaproteobacteria</taxon>
        <taxon>Caulobacterales</taxon>
        <taxon>Caulobacteraceae</taxon>
        <taxon>Brevundimonas</taxon>
    </lineage>
</organism>
<dbReference type="Proteomes" id="UP001363460">
    <property type="component" value="Chromosome"/>
</dbReference>
<feature type="domain" description="DNA primase/polymerase bifunctional N-terminal" evidence="2">
    <location>
        <begin position="9"/>
        <end position="190"/>
    </location>
</feature>